<dbReference type="EMBL" id="JAVKPH010000004">
    <property type="protein sequence ID" value="MDR5651963.1"/>
    <property type="molecule type" value="Genomic_DNA"/>
</dbReference>
<dbReference type="Proteomes" id="UP001247754">
    <property type="component" value="Unassembled WGS sequence"/>
</dbReference>
<comment type="caution">
    <text evidence="1">The sequence shown here is derived from an EMBL/GenBank/DDBJ whole genome shotgun (WGS) entry which is preliminary data.</text>
</comment>
<reference evidence="1 2" key="1">
    <citation type="submission" date="2023-09" db="EMBL/GenBank/DDBJ databases">
        <title>Xinfangfangia sedmenti sp. nov., isolated the sedment.</title>
        <authorList>
            <person name="Xu L."/>
        </authorList>
    </citation>
    <scope>NUCLEOTIDE SEQUENCE [LARGE SCALE GENOMIC DNA]</scope>
    <source>
        <strain evidence="1 2">LG-4</strain>
    </source>
</reference>
<proteinExistence type="predicted"/>
<dbReference type="NCBIfam" id="TIGR01709">
    <property type="entry name" value="typeII_sec_gspL"/>
    <property type="match status" value="1"/>
</dbReference>
<dbReference type="RefSeq" id="WP_310456211.1">
    <property type="nucleotide sequence ID" value="NZ_JAVKPH010000004.1"/>
</dbReference>
<dbReference type="Gene3D" id="3.30.420.380">
    <property type="match status" value="1"/>
</dbReference>
<evidence type="ECO:0000313" key="2">
    <source>
        <dbReference type="Proteomes" id="UP001247754"/>
    </source>
</evidence>
<organism evidence="1 2">
    <name type="scientific">Ruixingdingia sedimenti</name>
    <dbReference type="NCBI Taxonomy" id="3073604"/>
    <lineage>
        <taxon>Bacteria</taxon>
        <taxon>Pseudomonadati</taxon>
        <taxon>Pseudomonadota</taxon>
        <taxon>Alphaproteobacteria</taxon>
        <taxon>Rhodobacterales</taxon>
        <taxon>Paracoccaceae</taxon>
        <taxon>Ruixingdingia</taxon>
    </lineage>
</organism>
<accession>A0ABU1F524</accession>
<keyword evidence="2" id="KW-1185">Reference proteome</keyword>
<name>A0ABU1F524_9RHOB</name>
<dbReference type="InterPro" id="IPR007812">
    <property type="entry name" value="T2SS_protein-GspL"/>
</dbReference>
<evidence type="ECO:0000313" key="1">
    <source>
        <dbReference type="EMBL" id="MDR5651963.1"/>
    </source>
</evidence>
<sequence>MGKAAMTAREPAAPLFWPLAAATPPAAPFVALVPGAEVALHRLDIPARIRGAARLRVARAMLAPVLAARAEGVEAVPLPAAGRDWSVLMVAERARLAEWAGALPGGARCLALVPDYLSLPHAPDAWVLRQGAGGVVLARNGADAGFAAEPDLAAALLRRWAGVRRPGAVLAETGLPGPVAATLAALDLTPVQDPAAIAGLVPPRLADLRLADLRGTAGGAVPGAALWRRRWVLAALAGAFLLYCAGLALETRRLTAMAETDRAAAEALVRRHILPTGPLPDLRRQVERALAAGGGAEAAPGAVALLHRAAGVIAASPLRLDMVALRPETGMILSLTAPGFAEAEALVADLAAAGLAAEVRDSAVRAEGGVELRLHVGAGR</sequence>
<gene>
    <name evidence="1" type="primary">gspL</name>
    <name evidence="1" type="ORF">RGD00_05080</name>
</gene>
<protein>
    <submittedName>
        <fullName evidence="1">Type II secretion system protein GspL</fullName>
    </submittedName>
</protein>